<dbReference type="OrthoDB" id="9808002at2"/>
<dbReference type="InterPro" id="IPR000192">
    <property type="entry name" value="Aminotrans_V_dom"/>
</dbReference>
<dbReference type="InterPro" id="IPR020578">
    <property type="entry name" value="Aminotrans_V_PyrdxlP_BS"/>
</dbReference>
<dbReference type="InterPro" id="IPR015422">
    <property type="entry name" value="PyrdxlP-dep_Trfase_small"/>
</dbReference>
<evidence type="ECO:0000256" key="1">
    <source>
        <dbReference type="ARBA" id="ARBA00001933"/>
    </source>
</evidence>
<evidence type="ECO:0000259" key="13">
    <source>
        <dbReference type="Pfam" id="PF01592"/>
    </source>
</evidence>
<name>A0A2T5MIH6_9GAMM</name>
<dbReference type="GO" id="GO:0016226">
    <property type="term" value="P:iron-sulfur cluster assembly"/>
    <property type="evidence" value="ECO:0007669"/>
    <property type="project" value="InterPro"/>
</dbReference>
<evidence type="ECO:0000256" key="7">
    <source>
        <dbReference type="ARBA" id="ARBA00022898"/>
    </source>
</evidence>
<keyword evidence="8" id="KW-0408">Iron</keyword>
<comment type="catalytic activity">
    <reaction evidence="10">
        <text>(sulfur carrier)-H + L-cysteine = (sulfur carrier)-SH + L-alanine</text>
        <dbReference type="Rhea" id="RHEA:43892"/>
        <dbReference type="Rhea" id="RHEA-COMP:14737"/>
        <dbReference type="Rhea" id="RHEA-COMP:14739"/>
        <dbReference type="ChEBI" id="CHEBI:29917"/>
        <dbReference type="ChEBI" id="CHEBI:35235"/>
        <dbReference type="ChEBI" id="CHEBI:57972"/>
        <dbReference type="ChEBI" id="CHEBI:64428"/>
        <dbReference type="EC" id="2.8.1.7"/>
    </reaction>
</comment>
<keyword evidence="9" id="KW-0411">Iron-sulfur</keyword>
<gene>
    <name evidence="14" type="ORF">CJD38_06790</name>
</gene>
<comment type="cofactor">
    <cofactor evidence="1 11">
        <name>pyridoxal 5'-phosphate</name>
        <dbReference type="ChEBI" id="CHEBI:597326"/>
    </cofactor>
</comment>
<dbReference type="EC" id="2.8.1.7" evidence="3"/>
<dbReference type="InterPro" id="IPR015421">
    <property type="entry name" value="PyrdxlP-dep_Trfase_major"/>
</dbReference>
<evidence type="ECO:0000256" key="2">
    <source>
        <dbReference type="ARBA" id="ARBA00006490"/>
    </source>
</evidence>
<protein>
    <recommendedName>
        <fullName evidence="3">cysteine desulfurase</fullName>
        <ecNumber evidence="3">2.8.1.7</ecNumber>
    </recommendedName>
</protein>
<dbReference type="InterPro" id="IPR002871">
    <property type="entry name" value="NIF_FeS_clus_asmbl_NifU_N"/>
</dbReference>
<feature type="domain" description="Aminotransferase class V" evidence="12">
    <location>
        <begin position="2"/>
        <end position="361"/>
    </location>
</feature>
<dbReference type="FunFam" id="3.40.640.10:FF:000003">
    <property type="entry name" value="Cysteine desulfurase IscS"/>
    <property type="match status" value="1"/>
</dbReference>
<keyword evidence="15" id="KW-1185">Reference proteome</keyword>
<dbReference type="GO" id="GO:0031071">
    <property type="term" value="F:cysteine desulfurase activity"/>
    <property type="evidence" value="ECO:0007669"/>
    <property type="project" value="UniProtKB-EC"/>
</dbReference>
<proteinExistence type="inferred from homology"/>
<dbReference type="GO" id="GO:0005506">
    <property type="term" value="F:iron ion binding"/>
    <property type="evidence" value="ECO:0007669"/>
    <property type="project" value="InterPro"/>
</dbReference>
<dbReference type="Gene3D" id="3.90.1150.10">
    <property type="entry name" value="Aspartate Aminotransferase, domain 1"/>
    <property type="match status" value="1"/>
</dbReference>
<dbReference type="PANTHER" id="PTHR11601">
    <property type="entry name" value="CYSTEINE DESULFURYLASE FAMILY MEMBER"/>
    <property type="match status" value="1"/>
</dbReference>
<evidence type="ECO:0000256" key="9">
    <source>
        <dbReference type="ARBA" id="ARBA00023014"/>
    </source>
</evidence>
<dbReference type="Gene3D" id="3.90.1010.10">
    <property type="match status" value="1"/>
</dbReference>
<dbReference type="GO" id="GO:0051537">
    <property type="term" value="F:2 iron, 2 sulfur cluster binding"/>
    <property type="evidence" value="ECO:0007669"/>
    <property type="project" value="UniProtKB-KW"/>
</dbReference>
<evidence type="ECO:0000259" key="12">
    <source>
        <dbReference type="Pfam" id="PF00266"/>
    </source>
</evidence>
<dbReference type="Pfam" id="PF01592">
    <property type="entry name" value="NifU_N"/>
    <property type="match status" value="1"/>
</dbReference>
<evidence type="ECO:0000256" key="6">
    <source>
        <dbReference type="ARBA" id="ARBA00022723"/>
    </source>
</evidence>
<keyword evidence="5" id="KW-0001">2Fe-2S</keyword>
<dbReference type="Proteomes" id="UP000244248">
    <property type="component" value="Unassembled WGS sequence"/>
</dbReference>
<keyword evidence="6" id="KW-0479">Metal-binding</keyword>
<accession>A0A2T5MIH6</accession>
<evidence type="ECO:0000313" key="14">
    <source>
        <dbReference type="EMBL" id="PTU32349.1"/>
    </source>
</evidence>
<dbReference type="Pfam" id="PF00266">
    <property type="entry name" value="Aminotran_5"/>
    <property type="match status" value="1"/>
</dbReference>
<reference evidence="14 15" key="1">
    <citation type="submission" date="2018-04" db="EMBL/GenBank/DDBJ databases">
        <title>Novel species isolated from glacier.</title>
        <authorList>
            <person name="Liu Q."/>
            <person name="Xin Y.-H."/>
        </authorList>
    </citation>
    <scope>NUCLEOTIDE SEQUENCE [LARGE SCALE GENOMIC DNA]</scope>
    <source>
        <strain evidence="14 15">GT1R17</strain>
    </source>
</reference>
<feature type="domain" description="NIF system FeS cluster assembly NifU N-terminal" evidence="13">
    <location>
        <begin position="399"/>
        <end position="512"/>
    </location>
</feature>
<dbReference type="AlphaFoldDB" id="A0A2T5MIH6"/>
<dbReference type="Gene3D" id="3.40.640.10">
    <property type="entry name" value="Type I PLP-dependent aspartate aminotransferase-like (Major domain)"/>
    <property type="match status" value="1"/>
</dbReference>
<evidence type="ECO:0000256" key="10">
    <source>
        <dbReference type="ARBA" id="ARBA00050776"/>
    </source>
</evidence>
<evidence type="ECO:0000256" key="11">
    <source>
        <dbReference type="RuleBase" id="RU004504"/>
    </source>
</evidence>
<dbReference type="SUPFAM" id="SSF82649">
    <property type="entry name" value="SufE/NifU"/>
    <property type="match status" value="1"/>
</dbReference>
<dbReference type="SUPFAM" id="SSF53383">
    <property type="entry name" value="PLP-dependent transferases"/>
    <property type="match status" value="1"/>
</dbReference>
<evidence type="ECO:0000256" key="5">
    <source>
        <dbReference type="ARBA" id="ARBA00022714"/>
    </source>
</evidence>
<evidence type="ECO:0000256" key="3">
    <source>
        <dbReference type="ARBA" id="ARBA00012239"/>
    </source>
</evidence>
<evidence type="ECO:0000313" key="15">
    <source>
        <dbReference type="Proteomes" id="UP000244248"/>
    </source>
</evidence>
<dbReference type="PANTHER" id="PTHR11601:SF34">
    <property type="entry name" value="CYSTEINE DESULFURASE"/>
    <property type="match status" value="1"/>
</dbReference>
<dbReference type="PROSITE" id="PS00595">
    <property type="entry name" value="AA_TRANSFER_CLASS_5"/>
    <property type="match status" value="1"/>
</dbReference>
<dbReference type="EMBL" id="QANS01000002">
    <property type="protein sequence ID" value="PTU32349.1"/>
    <property type="molecule type" value="Genomic_DNA"/>
</dbReference>
<dbReference type="InterPro" id="IPR015424">
    <property type="entry name" value="PyrdxlP-dep_Trfase"/>
</dbReference>
<sequence length="521" mass="55382">MIYLDHAATTPLATEVLQAMLPWLQEGYGNPASEHTHGLRARAAVEKARAEIAALIGATPEEIVWTSGATESNNLAIKGALEFRGARNAHIVTSRIEHKAVLDTCRHLETQGARVTYLKPDASGRITAEQVLQALTPDTALVSLMWVNNEIGTINEVETLAPQLRERGILFHVDAVQAVGKLSINLAQTPIDLLSVSAHKLYGPKGVGALFVRKRPRARLAPQIHGGGHEQGMRSGTLPTHQIAGIGEAFRLAGLSMTEDAQRLTALRDDLWQRLQVLPRIHLNGEDASRAPHILNVSFEGAEGESLRAMLGDVAVSSGSACSSATREPSFVLRALGRDDELAGSSLRFSLGRNTTAQEIELAAARVIEAVSWLRSLSPESKDSASSAIAGNGGNAFGYAEPIWQRFSAPTHVGELNGEGVLTAEAGSPAAKSLLRLQVKLGEGAVAEVAFRAYGCPTAIAVGEWLAASLIGQKPADWAQLTASKIRQALEIPDDRAHCALMGEDAVQALAALFSKPDLAS</sequence>
<comment type="similarity">
    <text evidence="2">Belongs to the class-V pyridoxal-phosphate-dependent aminotransferase family. NifS/IscS subfamily.</text>
</comment>
<organism evidence="14 15">
    <name type="scientific">Stenotrophobium rhamnosiphilum</name>
    <dbReference type="NCBI Taxonomy" id="2029166"/>
    <lineage>
        <taxon>Bacteria</taxon>
        <taxon>Pseudomonadati</taxon>
        <taxon>Pseudomonadota</taxon>
        <taxon>Gammaproteobacteria</taxon>
        <taxon>Nevskiales</taxon>
        <taxon>Nevskiaceae</taxon>
        <taxon>Stenotrophobium</taxon>
    </lineage>
</organism>
<keyword evidence="4 14" id="KW-0808">Transferase</keyword>
<keyword evidence="7" id="KW-0663">Pyridoxal phosphate</keyword>
<comment type="caution">
    <text evidence="14">The sequence shown here is derived from an EMBL/GenBank/DDBJ whole genome shotgun (WGS) entry which is preliminary data.</text>
</comment>
<evidence type="ECO:0000256" key="8">
    <source>
        <dbReference type="ARBA" id="ARBA00023004"/>
    </source>
</evidence>
<evidence type="ECO:0000256" key="4">
    <source>
        <dbReference type="ARBA" id="ARBA00022679"/>
    </source>
</evidence>